<reference evidence="2" key="1">
    <citation type="submission" date="2002-12" db="EMBL/GenBank/DDBJ databases">
        <title>Complete genome sequence of Vibrio vulnificus CMCP6.</title>
        <authorList>
            <person name="Rhee J.H."/>
            <person name="Kim S.Y."/>
            <person name="Chung S.S."/>
            <person name="Kim J.J."/>
            <person name="Moon Y.H."/>
            <person name="Jeong H."/>
            <person name="Choy H.E."/>
        </authorList>
    </citation>
    <scope>NUCLEOTIDE SEQUENCE [LARGE SCALE GENOMIC DNA]</scope>
    <source>
        <strain evidence="2">CMCP6</strain>
    </source>
</reference>
<reference evidence="1 2" key="2">
    <citation type="journal article" date="2003" name="Infect. Immun.">
        <title>Characterization and pathogenic significance of Vibrio vulnificus antigens preferentially expressed in septicemic patients.</title>
        <authorList>
            <person name="Kim Y.R."/>
            <person name="Lee S.E."/>
            <person name="Kim C.M."/>
            <person name="Kim S.Y."/>
            <person name="Shin E.K."/>
            <person name="Shin D.H."/>
            <person name="Chung S.S."/>
            <person name="Choy H.E."/>
            <person name="Progulske-Fox A."/>
            <person name="Hillman J.D."/>
            <person name="Handfield M."/>
            <person name="Rhee J.H."/>
        </authorList>
    </citation>
    <scope>NUCLEOTIDE SEQUENCE [LARGE SCALE GENOMIC DNA]</scope>
    <source>
        <strain evidence="1 2">CMCP6</strain>
    </source>
</reference>
<dbReference type="EMBL" id="AE016796">
    <property type="protein sequence ID" value="ADV91976.1"/>
    <property type="molecule type" value="Genomic_DNA"/>
</dbReference>
<gene>
    <name evidence="1" type="ordered locus">VV2_1696</name>
</gene>
<accession>A0A3Q0MFE7</accession>
<dbReference type="AlphaFoldDB" id="A0A3Q0MFE7"/>
<protein>
    <submittedName>
        <fullName evidence="1">Uncharacterized protein</fullName>
    </submittedName>
</protein>
<evidence type="ECO:0000313" key="1">
    <source>
        <dbReference type="EMBL" id="ADV91976.1"/>
    </source>
</evidence>
<dbReference type="Proteomes" id="UP000002275">
    <property type="component" value="Chromosome II"/>
</dbReference>
<evidence type="ECO:0000313" key="2">
    <source>
        <dbReference type="Proteomes" id="UP000002275"/>
    </source>
</evidence>
<dbReference type="KEGG" id="vvu:VV2_1696"/>
<name>A0A3Q0MFE7_VIBVU</name>
<reference evidence="1 2" key="3">
    <citation type="journal article" date="2011" name="Mol. Syst. Biol.">
        <title>Integrative genome-scale metabolic analysis of Vibrio vulnificus for drug targeting and discovery.</title>
        <authorList>
            <person name="Kim H.U."/>
            <person name="Kim S.Y."/>
            <person name="Jeong H."/>
            <person name="Kim T.Y."/>
            <person name="Kim J.J."/>
            <person name="Choy H.E."/>
            <person name="Yi K.Y."/>
            <person name="Rhee J.H."/>
            <person name="Lee S.Y."/>
        </authorList>
    </citation>
    <scope>NUCLEOTIDE SEQUENCE [LARGE SCALE GENOMIC DNA]</scope>
    <source>
        <strain evidence="1 2">CMCP6</strain>
    </source>
</reference>
<sequence length="118" mass="13826">MTKINPFTNHPGCEIKIRLIVENTKRQKARGFRIFISGSAFGFNKFANQEPAIYHRFVRIDRYRQARWKWLPPLLISTASNPAFGWDLSFLEEESSYLSPYRLYDNYNGIGFQGTVSR</sequence>
<proteinExistence type="predicted"/>
<organism evidence="1 2">
    <name type="scientific">Vibrio vulnificus (strain CMCP6)</name>
    <dbReference type="NCBI Taxonomy" id="216895"/>
    <lineage>
        <taxon>Bacteria</taxon>
        <taxon>Pseudomonadati</taxon>
        <taxon>Pseudomonadota</taxon>
        <taxon>Gammaproteobacteria</taxon>
        <taxon>Vibrionales</taxon>
        <taxon>Vibrionaceae</taxon>
        <taxon>Vibrio</taxon>
    </lineage>
</organism>